<comment type="function">
    <text evidence="17">Core subunit of the mitochondrial membrane respiratory chain NADH dehydrogenase (Complex I) which catalyzes electron transfer from NADH through the respiratory chain, using ubiquinone as an electron acceptor. Essential for the catalytic activity and assembly of complex I.</text>
</comment>
<dbReference type="PRINTS" id="PR01436">
    <property type="entry name" value="NADHDHGNASE2"/>
</dbReference>
<dbReference type="PIR" id="T13837">
    <property type="entry name" value="T13837"/>
</dbReference>
<evidence type="ECO:0000256" key="11">
    <source>
        <dbReference type="ARBA" id="ARBA00022989"/>
    </source>
</evidence>
<evidence type="ECO:0000256" key="14">
    <source>
        <dbReference type="ARBA" id="ARBA00023128"/>
    </source>
</evidence>
<dbReference type="InterPro" id="IPR001750">
    <property type="entry name" value="ND/Mrp_TM"/>
</dbReference>
<feature type="domain" description="NADH:quinone oxidoreductase/Mrp antiporter transmembrane" evidence="18">
    <location>
        <begin position="23"/>
        <end position="289"/>
    </location>
</feature>
<evidence type="ECO:0000259" key="19">
    <source>
        <dbReference type="Pfam" id="PF06444"/>
    </source>
</evidence>
<name>P92575_BIPBI</name>
<evidence type="ECO:0000256" key="3">
    <source>
        <dbReference type="ARBA" id="ARBA00012944"/>
    </source>
</evidence>
<feature type="transmembrane region" description="Helical" evidence="17">
    <location>
        <begin position="202"/>
        <end position="219"/>
    </location>
</feature>
<sequence>MNPYTLTFMASMMITGTAIVATSSHWLLAWIALELNTMAILPLLTQTHTPRTTESATKYFLIQTAASTTLLFASTTNAWITGQWSINQLTLCPTNVIMTLALLMKLGVAPVHAWLPEVMQGASTTMALIMATWQKLAPFILLYTISNNTYTTLLLPLALLSTTLGGWGGLNQTQIRKMMAFSSIAHLGWAIATLTFNQMLPLLTLAMYIIMTWSMFSLMQTTHTKTLKDTSTAWSTTPHAMMMLLMTLLSLGGLPPLSGFMPKLLILKDLVETNLAFTATAMAITSLLSLAFYVRLAYTTSLTIAPTTTTTKINWRMPPNRRTMHTAATITLTTMLLLLTPILALC</sequence>
<accession>P92575</accession>
<keyword evidence="7 17" id="KW-0812">Transmembrane</keyword>
<gene>
    <name evidence="20" type="primary">ND2</name>
</gene>
<comment type="subcellular location">
    <subcellularLocation>
        <location evidence="1 17">Mitochondrion inner membrane</location>
        <topology evidence="1 17">Multi-pass membrane protein</topology>
    </subcellularLocation>
</comment>
<evidence type="ECO:0000256" key="12">
    <source>
        <dbReference type="ARBA" id="ARBA00023027"/>
    </source>
</evidence>
<feature type="transmembrane region" description="Helical" evidence="17">
    <location>
        <begin position="240"/>
        <end position="261"/>
    </location>
</feature>
<reference evidence="20" key="2">
    <citation type="journal article" date="1997" name="Mol. Biol. Evol.">
        <title>Two novel gene orders and the role of light-strand replication in rearrangement of the vertebrate mitochondrial genome.</title>
        <authorList>
            <person name="Macey J.R."/>
            <person name="Larson A."/>
            <person name="Ananjeva N.B."/>
            <person name="Fang Z."/>
            <person name="Papenfuss T.J."/>
        </authorList>
    </citation>
    <scope>NUCLEOTIDE SEQUENCE</scope>
</reference>
<keyword evidence="5" id="KW-0813">Transport</keyword>
<feature type="transmembrane region" description="Helical" evidence="17">
    <location>
        <begin position="12"/>
        <end position="33"/>
    </location>
</feature>
<dbReference type="Pfam" id="PF06444">
    <property type="entry name" value="NADH_dehy_S2_C"/>
    <property type="match status" value="1"/>
</dbReference>
<dbReference type="InterPro" id="IPR050175">
    <property type="entry name" value="Complex_I_Subunit_2"/>
</dbReference>
<feature type="domain" description="NADH dehydrogenase subunit 2 C-terminal" evidence="19">
    <location>
        <begin position="292"/>
        <end position="343"/>
    </location>
</feature>
<feature type="transmembrane region" description="Helical" evidence="17">
    <location>
        <begin position="273"/>
        <end position="294"/>
    </location>
</feature>
<keyword evidence="6 17" id="KW-0679">Respiratory chain</keyword>
<dbReference type="Pfam" id="PF00361">
    <property type="entry name" value="Proton_antipo_M"/>
    <property type="match status" value="1"/>
</dbReference>
<evidence type="ECO:0000256" key="10">
    <source>
        <dbReference type="ARBA" id="ARBA00022982"/>
    </source>
</evidence>
<dbReference type="AlphaFoldDB" id="P92575"/>
<dbReference type="GO" id="GO:0005743">
    <property type="term" value="C:mitochondrial inner membrane"/>
    <property type="evidence" value="ECO:0007669"/>
    <property type="project" value="UniProtKB-SubCell"/>
</dbReference>
<evidence type="ECO:0000256" key="5">
    <source>
        <dbReference type="ARBA" id="ARBA00022448"/>
    </source>
</evidence>
<keyword evidence="10 17" id="KW-0249">Electron transport</keyword>
<keyword evidence="15 17" id="KW-0472">Membrane</keyword>
<feature type="transmembrane region" description="Helical" evidence="17">
    <location>
        <begin position="96"/>
        <end position="115"/>
    </location>
</feature>
<dbReference type="InterPro" id="IPR003917">
    <property type="entry name" value="NADH_UbQ_OxRdtase_chain2"/>
</dbReference>
<dbReference type="EC" id="7.1.1.2" evidence="3 17"/>
<feature type="transmembrane region" description="Helical" evidence="17">
    <location>
        <begin position="326"/>
        <end position="345"/>
    </location>
</feature>
<evidence type="ECO:0000256" key="16">
    <source>
        <dbReference type="ARBA" id="ARBA00049551"/>
    </source>
</evidence>
<evidence type="ECO:0000259" key="18">
    <source>
        <dbReference type="Pfam" id="PF00361"/>
    </source>
</evidence>
<comment type="catalytic activity">
    <reaction evidence="16 17">
        <text>a ubiquinone + NADH + 5 H(+)(in) = a ubiquinol + NAD(+) + 4 H(+)(out)</text>
        <dbReference type="Rhea" id="RHEA:29091"/>
        <dbReference type="Rhea" id="RHEA-COMP:9565"/>
        <dbReference type="Rhea" id="RHEA-COMP:9566"/>
        <dbReference type="ChEBI" id="CHEBI:15378"/>
        <dbReference type="ChEBI" id="CHEBI:16389"/>
        <dbReference type="ChEBI" id="CHEBI:17976"/>
        <dbReference type="ChEBI" id="CHEBI:57540"/>
        <dbReference type="ChEBI" id="CHEBI:57945"/>
        <dbReference type="EC" id="7.1.1.2"/>
    </reaction>
</comment>
<evidence type="ECO:0000256" key="6">
    <source>
        <dbReference type="ARBA" id="ARBA00022660"/>
    </source>
</evidence>
<protein>
    <recommendedName>
        <fullName evidence="4 17">NADH-ubiquinone oxidoreductase chain 2</fullName>
        <ecNumber evidence="3 17">7.1.1.2</ecNumber>
    </recommendedName>
</protein>
<evidence type="ECO:0000256" key="9">
    <source>
        <dbReference type="ARBA" id="ARBA00022967"/>
    </source>
</evidence>
<dbReference type="PANTHER" id="PTHR46552:SF1">
    <property type="entry name" value="NADH-UBIQUINONE OXIDOREDUCTASE CHAIN 2"/>
    <property type="match status" value="1"/>
</dbReference>
<proteinExistence type="inferred from homology"/>
<geneLocation type="mitochondrion" evidence="20"/>
<keyword evidence="11 17" id="KW-1133">Transmembrane helix</keyword>
<keyword evidence="8 17" id="KW-0999">Mitochondrion inner membrane</keyword>
<dbReference type="InterPro" id="IPR010933">
    <property type="entry name" value="NADH_DH_su2_C"/>
</dbReference>
<evidence type="ECO:0000256" key="13">
    <source>
        <dbReference type="ARBA" id="ARBA00023075"/>
    </source>
</evidence>
<keyword evidence="14 17" id="KW-0496">Mitochondrion</keyword>
<evidence type="ECO:0000256" key="7">
    <source>
        <dbReference type="ARBA" id="ARBA00022692"/>
    </source>
</evidence>
<dbReference type="PANTHER" id="PTHR46552">
    <property type="entry name" value="NADH-UBIQUINONE OXIDOREDUCTASE CHAIN 2"/>
    <property type="match status" value="1"/>
</dbReference>
<evidence type="ECO:0000256" key="4">
    <source>
        <dbReference type="ARBA" id="ARBA00021008"/>
    </source>
</evidence>
<dbReference type="EMBL" id="U71335">
    <property type="protein sequence ID" value="AAB48270.1"/>
    <property type="molecule type" value="Genomic_DNA"/>
</dbReference>
<organism evidence="20">
    <name type="scientific">Bipes biporus</name>
    <name type="common">Baja worm lizard</name>
    <dbReference type="NCBI Taxonomy" id="52188"/>
    <lineage>
        <taxon>Eukaryota</taxon>
        <taxon>Metazoa</taxon>
        <taxon>Chordata</taxon>
        <taxon>Craniata</taxon>
        <taxon>Vertebrata</taxon>
        <taxon>Euteleostomi</taxon>
        <taxon>Lepidosauria</taxon>
        <taxon>Squamata</taxon>
        <taxon>Bifurcata</taxon>
        <taxon>Unidentata</taxon>
        <taxon>Episquamata</taxon>
        <taxon>Laterata</taxon>
        <taxon>Lacertibaenia</taxon>
        <taxon>Amphisbaenia</taxon>
        <taxon>Bipedidae</taxon>
        <taxon>Bipes</taxon>
    </lineage>
</organism>
<evidence type="ECO:0000256" key="17">
    <source>
        <dbReference type="RuleBase" id="RU003403"/>
    </source>
</evidence>
<keyword evidence="9 17" id="KW-1278">Translocase</keyword>
<reference evidence="20" key="1">
    <citation type="journal article" date="1997" name="Mol. Biol. Evol.">
        <title>Replication slippage may cause parallel evolution in the secondary structures of mitochondrial transfer RNAs.</title>
        <authorList>
            <person name="Macey J.R."/>
            <person name="Larson A."/>
            <person name="Ananjeva N.B."/>
            <person name="Papenfuss T.J."/>
        </authorList>
    </citation>
    <scope>NUCLEOTIDE SEQUENCE</scope>
</reference>
<dbReference type="GO" id="GO:0008137">
    <property type="term" value="F:NADH dehydrogenase (ubiquinone) activity"/>
    <property type="evidence" value="ECO:0007669"/>
    <property type="project" value="UniProtKB-EC"/>
</dbReference>
<evidence type="ECO:0000256" key="8">
    <source>
        <dbReference type="ARBA" id="ARBA00022792"/>
    </source>
</evidence>
<evidence type="ECO:0000313" key="20">
    <source>
        <dbReference type="EMBL" id="AAB48270.1"/>
    </source>
</evidence>
<evidence type="ECO:0000256" key="2">
    <source>
        <dbReference type="ARBA" id="ARBA00007012"/>
    </source>
</evidence>
<comment type="similarity">
    <text evidence="2 17">Belongs to the complex I subunit 2 family.</text>
</comment>
<evidence type="ECO:0000256" key="1">
    <source>
        <dbReference type="ARBA" id="ARBA00004448"/>
    </source>
</evidence>
<keyword evidence="13 17" id="KW-0830">Ubiquinone</keyword>
<evidence type="ECO:0000256" key="15">
    <source>
        <dbReference type="ARBA" id="ARBA00023136"/>
    </source>
</evidence>
<keyword evidence="12 17" id="KW-0520">NAD</keyword>
<dbReference type="GO" id="GO:0006120">
    <property type="term" value="P:mitochondrial electron transport, NADH to ubiquinone"/>
    <property type="evidence" value="ECO:0007669"/>
    <property type="project" value="InterPro"/>
</dbReference>